<dbReference type="SUPFAM" id="SSF51445">
    <property type="entry name" value="(Trans)glycosidases"/>
    <property type="match status" value="2"/>
</dbReference>
<name>A0A2R5GKZ5_9STRA</name>
<dbReference type="InterPro" id="IPR017853">
    <property type="entry name" value="GH"/>
</dbReference>
<evidence type="ECO:0000313" key="5">
    <source>
        <dbReference type="EMBL" id="GBG31576.1"/>
    </source>
</evidence>
<proteinExistence type="predicted"/>
<dbReference type="PANTHER" id="PTHR35273">
    <property type="entry name" value="ALPHA-1,4 POLYGALACTOSAMINIDASE, PUTATIVE (AFU_ORTHOLOGUE AFUA_3G07890)-RELATED"/>
    <property type="match status" value="1"/>
</dbReference>
<keyword evidence="6" id="KW-1185">Reference proteome</keyword>
<sequence length="789" mass="83694">MRTGSGGPAALLAAAALAALVGVAQGVVQVETGIAWSLLAWGWNSGGKDSTDGSALVIVDLDDHKDAIAGYKAAGLKVICYISTGTLEPWREDCKDDEEAWMAAAVGEMDSWNEEWLDITKVDALAELMLPRFERAKAYGCDGIEPDNTDCYDNSDCYGKISSLSTVAQAKAAQYTYNLWQVNAAHNLGLAIGLKNSLALVDDMADVYDFAVNEQCQQYNECGQLAPFAAQNKGILNVEYRTASDTCTEASSYSMSTKYCSGSGGVCTSGSWKNCFDEVDVTPSPGASPTPSGSTPTVASSPTPRPSPIPTAAPTFYQVWFPEAPAAWANLAFGFSDMDDRIVEAAEMAASENGVTSRRRALATAAVNASTPTYENITGAQVVLMSLHDTSGPNRAEVDYLIARGHHAICTFSAGALETWRPDYQANPSAWEAVLAENDATNRRGDLWLNMTDPALRPLIAARIDTAAEIGCHGVLPLDTDCLEHSSCRSNLGVDSITNRASAEDFQIDLNTYIAEYASSKELLVGLYSAHSIAKDLEPVFDFGFAEACVSRGLCSKYDVFLDNGKSVMSQEYQLSTSECDTYMSSSIAVKSCEGSVSKRLCDNASNYSNCFAAVTVTPWPTASPADADEDSVDVLMLAAFLCVAMVTLSGMAAVAFVVWRRRRASQGSGSKQASQFAPQASAANQGLRPGEVVVDVPVRRSWFRSSTSRAPEMAMAPAAAAAVSPGVGGPGGSGSYSRWLRETAQGAYSGPGNGGPEQTQYQAWSPWGGPPPSQQQRMSGNPLGPRGT</sequence>
<feature type="chain" id="PRO_5015337016" description="Glycoside-hydrolase family GH114 TIM-barrel domain-containing protein" evidence="3">
    <location>
        <begin position="27"/>
        <end position="789"/>
    </location>
</feature>
<reference evidence="5 6" key="1">
    <citation type="submission" date="2017-12" db="EMBL/GenBank/DDBJ databases">
        <title>Sequencing, de novo assembly and annotation of complete genome of a new Thraustochytrid species, strain FCC1311.</title>
        <authorList>
            <person name="Sedici K."/>
            <person name="Godart F."/>
            <person name="Aiese Cigliano R."/>
            <person name="Sanseverino W."/>
            <person name="Barakat M."/>
            <person name="Ortet P."/>
            <person name="Marechal E."/>
            <person name="Cagnac O."/>
            <person name="Amato A."/>
        </authorList>
    </citation>
    <scope>NUCLEOTIDE SEQUENCE [LARGE SCALE GENOMIC DNA]</scope>
</reference>
<evidence type="ECO:0000256" key="3">
    <source>
        <dbReference type="SAM" id="SignalP"/>
    </source>
</evidence>
<dbReference type="Proteomes" id="UP000241890">
    <property type="component" value="Unassembled WGS sequence"/>
</dbReference>
<accession>A0A2R5GKZ5</accession>
<organism evidence="5 6">
    <name type="scientific">Hondaea fermentalgiana</name>
    <dbReference type="NCBI Taxonomy" id="2315210"/>
    <lineage>
        <taxon>Eukaryota</taxon>
        <taxon>Sar</taxon>
        <taxon>Stramenopiles</taxon>
        <taxon>Bigyra</taxon>
        <taxon>Labyrinthulomycetes</taxon>
        <taxon>Thraustochytrida</taxon>
        <taxon>Thraustochytriidae</taxon>
        <taxon>Hondaea</taxon>
    </lineage>
</organism>
<feature type="transmembrane region" description="Helical" evidence="2">
    <location>
        <begin position="635"/>
        <end position="660"/>
    </location>
</feature>
<keyword evidence="2" id="KW-0812">Transmembrane</keyword>
<dbReference type="InterPro" id="IPR013785">
    <property type="entry name" value="Aldolase_TIM"/>
</dbReference>
<evidence type="ECO:0000313" key="6">
    <source>
        <dbReference type="Proteomes" id="UP000241890"/>
    </source>
</evidence>
<feature type="region of interest" description="Disordered" evidence="1">
    <location>
        <begin position="282"/>
        <end position="309"/>
    </location>
</feature>
<dbReference type="PANTHER" id="PTHR35273:SF2">
    <property type="entry name" value="ALPHA-GALACTOSIDASE"/>
    <property type="match status" value="1"/>
</dbReference>
<protein>
    <recommendedName>
        <fullName evidence="4">Glycoside-hydrolase family GH114 TIM-barrel domain-containing protein</fullName>
    </recommendedName>
</protein>
<dbReference type="AlphaFoldDB" id="A0A2R5GKZ5"/>
<feature type="signal peptide" evidence="3">
    <location>
        <begin position="1"/>
        <end position="26"/>
    </location>
</feature>
<dbReference type="Pfam" id="PF03537">
    <property type="entry name" value="Glyco_hydro_114"/>
    <property type="match status" value="2"/>
</dbReference>
<feature type="compositionally biased region" description="Low complexity" evidence="1">
    <location>
        <begin position="282"/>
        <end position="302"/>
    </location>
</feature>
<feature type="region of interest" description="Disordered" evidence="1">
    <location>
        <begin position="743"/>
        <end position="789"/>
    </location>
</feature>
<dbReference type="InParanoid" id="A0A2R5GKZ5"/>
<gene>
    <name evidence="5" type="ORF">FCC1311_078002</name>
</gene>
<evidence type="ECO:0000259" key="4">
    <source>
        <dbReference type="Pfam" id="PF03537"/>
    </source>
</evidence>
<evidence type="ECO:0000256" key="2">
    <source>
        <dbReference type="SAM" id="Phobius"/>
    </source>
</evidence>
<dbReference type="Gene3D" id="3.20.20.70">
    <property type="entry name" value="Aldolase class I"/>
    <property type="match status" value="2"/>
</dbReference>
<keyword evidence="3" id="KW-0732">Signal</keyword>
<evidence type="ECO:0000256" key="1">
    <source>
        <dbReference type="SAM" id="MobiDB-lite"/>
    </source>
</evidence>
<feature type="domain" description="Glycoside-hydrolase family GH114 TIM-barrel" evidence="4">
    <location>
        <begin position="371"/>
        <end position="579"/>
    </location>
</feature>
<feature type="domain" description="Glycoside-hydrolase family GH114 TIM-barrel" evidence="4">
    <location>
        <begin position="41"/>
        <end position="256"/>
    </location>
</feature>
<comment type="caution">
    <text evidence="5">The sequence shown here is derived from an EMBL/GenBank/DDBJ whole genome shotgun (WGS) entry which is preliminary data.</text>
</comment>
<dbReference type="OrthoDB" id="2108802at2759"/>
<dbReference type="EMBL" id="BEYU01000100">
    <property type="protein sequence ID" value="GBG31576.1"/>
    <property type="molecule type" value="Genomic_DNA"/>
</dbReference>
<keyword evidence="2" id="KW-0472">Membrane</keyword>
<keyword evidence="2" id="KW-1133">Transmembrane helix</keyword>
<dbReference type="InterPro" id="IPR004352">
    <property type="entry name" value="GH114_TIM-barrel"/>
</dbReference>